<dbReference type="PATRIC" id="fig|1122151.5.peg.2338"/>
<protein>
    <submittedName>
        <fullName evidence="2">Uncharacterized protein</fullName>
    </submittedName>
</protein>
<proteinExistence type="predicted"/>
<keyword evidence="3" id="KW-1185">Reference proteome</keyword>
<gene>
    <name evidence="2" type="ORF">FD33_GL002261</name>
</gene>
<accession>A0A0R1PGH8</accession>
<dbReference type="Proteomes" id="UP000051908">
    <property type="component" value="Unassembled WGS sequence"/>
</dbReference>
<keyword evidence="1" id="KW-0175">Coiled coil</keyword>
<evidence type="ECO:0000313" key="2">
    <source>
        <dbReference type="EMBL" id="KRL31199.1"/>
    </source>
</evidence>
<reference evidence="2 3" key="1">
    <citation type="journal article" date="2015" name="Genome Announc.">
        <title>Expanding the biotechnology potential of lactobacilli through comparative genomics of 213 strains and associated genera.</title>
        <authorList>
            <person name="Sun Z."/>
            <person name="Harris H.M."/>
            <person name="McCann A."/>
            <person name="Guo C."/>
            <person name="Argimon S."/>
            <person name="Zhang W."/>
            <person name="Yang X."/>
            <person name="Jeffery I.B."/>
            <person name="Cooney J.C."/>
            <person name="Kagawa T.F."/>
            <person name="Liu W."/>
            <person name="Song Y."/>
            <person name="Salvetti E."/>
            <person name="Wrobel A."/>
            <person name="Rasinkangas P."/>
            <person name="Parkhill J."/>
            <person name="Rea M.C."/>
            <person name="O'Sullivan O."/>
            <person name="Ritari J."/>
            <person name="Douillard F.P."/>
            <person name="Paul Ross R."/>
            <person name="Yang R."/>
            <person name="Briner A.E."/>
            <person name="Felis G.E."/>
            <person name="de Vos W.M."/>
            <person name="Barrangou R."/>
            <person name="Klaenhammer T.R."/>
            <person name="Caufield P.W."/>
            <person name="Cui Y."/>
            <person name="Zhang H."/>
            <person name="O'Toole P.W."/>
        </authorList>
    </citation>
    <scope>NUCLEOTIDE SEQUENCE [LARGE SCALE GENOMIC DNA]</scope>
    <source>
        <strain evidence="2 3">DSM 13238</strain>
    </source>
</reference>
<evidence type="ECO:0000256" key="1">
    <source>
        <dbReference type="SAM" id="Coils"/>
    </source>
</evidence>
<name>A0A0R1PGH8_9LACO</name>
<comment type="caution">
    <text evidence="2">The sequence shown here is derived from an EMBL/GenBank/DDBJ whole genome shotgun (WGS) entry which is preliminary data.</text>
</comment>
<evidence type="ECO:0000313" key="3">
    <source>
        <dbReference type="Proteomes" id="UP000051908"/>
    </source>
</evidence>
<feature type="coiled-coil region" evidence="1">
    <location>
        <begin position="1"/>
        <end position="53"/>
    </location>
</feature>
<dbReference type="AlphaFoldDB" id="A0A0R1PGH8"/>
<sequence>MNKVKKLIHEVINNYHNLSREEEKFNKKVNSELKEMNENHQKLKKENDKWFSKL</sequence>
<organism evidence="2 3">
    <name type="scientific">Companilactobacillus paralimentarius DSM 13238 = JCM 10415</name>
    <dbReference type="NCBI Taxonomy" id="1122151"/>
    <lineage>
        <taxon>Bacteria</taxon>
        <taxon>Bacillati</taxon>
        <taxon>Bacillota</taxon>
        <taxon>Bacilli</taxon>
        <taxon>Lactobacillales</taxon>
        <taxon>Lactobacillaceae</taxon>
        <taxon>Companilactobacillus</taxon>
    </lineage>
</organism>
<dbReference type="EMBL" id="AZES01000059">
    <property type="protein sequence ID" value="KRL31199.1"/>
    <property type="molecule type" value="Genomic_DNA"/>
</dbReference>